<dbReference type="FunFam" id="3.40.50.720:FF:000084">
    <property type="entry name" value="Short-chain dehydrogenase reductase"/>
    <property type="match status" value="1"/>
</dbReference>
<dbReference type="AlphaFoldDB" id="K6VPC3"/>
<accession>K6VPC3</accession>
<dbReference type="RefSeq" id="WP_006501972.1">
    <property type="nucleotide sequence ID" value="NZ_BAGZ01000005.1"/>
</dbReference>
<evidence type="ECO:0000313" key="3">
    <source>
        <dbReference type="EMBL" id="GAB77220.1"/>
    </source>
</evidence>
<dbReference type="PANTHER" id="PTHR43943">
    <property type="entry name" value="DEHYDROGENASE/REDUCTASE (SDR FAMILY) MEMBER 4"/>
    <property type="match status" value="1"/>
</dbReference>
<dbReference type="PRINTS" id="PR00080">
    <property type="entry name" value="SDRFAMILY"/>
</dbReference>
<dbReference type="InterPro" id="IPR002347">
    <property type="entry name" value="SDR_fam"/>
</dbReference>
<dbReference type="InterPro" id="IPR020904">
    <property type="entry name" value="Sc_DH/Rdtase_CS"/>
</dbReference>
<dbReference type="Pfam" id="PF13561">
    <property type="entry name" value="adh_short_C2"/>
    <property type="match status" value="1"/>
</dbReference>
<reference evidence="3 4" key="1">
    <citation type="submission" date="2012-08" db="EMBL/GenBank/DDBJ databases">
        <title>Whole genome shotgun sequence of Austwickia chelonae NBRC 105200.</title>
        <authorList>
            <person name="Yoshida I."/>
            <person name="Hosoyama A."/>
            <person name="Tsuchikane K."/>
            <person name="Katsumata H."/>
            <person name="Ando Y."/>
            <person name="Ohji S."/>
            <person name="Hamada M."/>
            <person name="Tamura T."/>
            <person name="Yamazoe A."/>
            <person name="Yamazaki S."/>
            <person name="Fujita N."/>
        </authorList>
    </citation>
    <scope>NUCLEOTIDE SEQUENCE [LARGE SCALE GENOMIC DNA]</scope>
    <source>
        <strain evidence="3 4">NBRC 105200</strain>
    </source>
</reference>
<dbReference type="NCBIfam" id="NF005559">
    <property type="entry name" value="PRK07231.1"/>
    <property type="match status" value="1"/>
</dbReference>
<gene>
    <name evidence="3" type="ORF">AUCHE_05_01250</name>
</gene>
<dbReference type="Gene3D" id="3.40.50.720">
    <property type="entry name" value="NAD(P)-binding Rossmann-like Domain"/>
    <property type="match status" value="1"/>
</dbReference>
<organism evidence="3 4">
    <name type="scientific">Austwickia chelonae NBRC 105200</name>
    <dbReference type="NCBI Taxonomy" id="1184607"/>
    <lineage>
        <taxon>Bacteria</taxon>
        <taxon>Bacillati</taxon>
        <taxon>Actinomycetota</taxon>
        <taxon>Actinomycetes</taxon>
        <taxon>Micrococcales</taxon>
        <taxon>Dermatophilaceae</taxon>
        <taxon>Austwickia</taxon>
    </lineage>
</organism>
<evidence type="ECO:0000256" key="1">
    <source>
        <dbReference type="ARBA" id="ARBA00006484"/>
    </source>
</evidence>
<evidence type="ECO:0000313" key="4">
    <source>
        <dbReference type="Proteomes" id="UP000008495"/>
    </source>
</evidence>
<dbReference type="PROSITE" id="PS00061">
    <property type="entry name" value="ADH_SHORT"/>
    <property type="match status" value="1"/>
</dbReference>
<dbReference type="InterPro" id="IPR036291">
    <property type="entry name" value="NAD(P)-bd_dom_sf"/>
</dbReference>
<comment type="caution">
    <text evidence="3">The sequence shown here is derived from an EMBL/GenBank/DDBJ whole genome shotgun (WGS) entry which is preliminary data.</text>
</comment>
<dbReference type="eggNOG" id="COG1028">
    <property type="taxonomic scope" value="Bacteria"/>
</dbReference>
<evidence type="ECO:0000256" key="2">
    <source>
        <dbReference type="ARBA" id="ARBA00023002"/>
    </source>
</evidence>
<dbReference type="PANTHER" id="PTHR43943:SF2">
    <property type="entry name" value="DEHYDROGENASE_REDUCTASE 4"/>
    <property type="match status" value="1"/>
</dbReference>
<keyword evidence="2" id="KW-0560">Oxidoreductase</keyword>
<dbReference type="PRINTS" id="PR00081">
    <property type="entry name" value="GDHRDH"/>
</dbReference>
<dbReference type="Proteomes" id="UP000008495">
    <property type="component" value="Unassembled WGS sequence"/>
</dbReference>
<sequence>MSRRFSDRVALVTGASRGIGLAIAHRLVNEGAKVCLTARGQEQLEIAIHELGGPEHALGVAGRADDPDHHQHTVDTILDRWGRLDHLVNNAGINPAYGPLTQLDPRAARKLLDVNILGTLGWIQHTHRCWMAEHGGSIVNIASIAGIRPAPGIAMYGASKSAVIHLTEEFALELAPTTRVNAVAPGVVKTHFAEALYRDKEEHLSAHYPLGRLGEPRDISGAVAFLLSDDATWITGHTIVIDGGLTLRGGE</sequence>
<name>K6VPC3_9MICO</name>
<dbReference type="EMBL" id="BAGZ01000005">
    <property type="protein sequence ID" value="GAB77220.1"/>
    <property type="molecule type" value="Genomic_DNA"/>
</dbReference>
<dbReference type="GO" id="GO:0016491">
    <property type="term" value="F:oxidoreductase activity"/>
    <property type="evidence" value="ECO:0007669"/>
    <property type="project" value="UniProtKB-KW"/>
</dbReference>
<dbReference type="CDD" id="cd05233">
    <property type="entry name" value="SDR_c"/>
    <property type="match status" value="1"/>
</dbReference>
<dbReference type="STRING" id="100225.SAMN05421595_1035"/>
<proteinExistence type="inferred from homology"/>
<comment type="similarity">
    <text evidence="1">Belongs to the short-chain dehydrogenases/reductases (SDR) family.</text>
</comment>
<protein>
    <submittedName>
        <fullName evidence="3">Putative oxidoreductase</fullName>
    </submittedName>
</protein>
<keyword evidence="4" id="KW-1185">Reference proteome</keyword>
<dbReference type="OrthoDB" id="517007at2"/>
<dbReference type="SUPFAM" id="SSF51735">
    <property type="entry name" value="NAD(P)-binding Rossmann-fold domains"/>
    <property type="match status" value="1"/>
</dbReference>